<evidence type="ECO:0008006" key="4">
    <source>
        <dbReference type="Google" id="ProtNLM"/>
    </source>
</evidence>
<dbReference type="OMA" id="FNICVAK"/>
<keyword evidence="1" id="KW-0812">Transmembrane</keyword>
<dbReference type="KEGG" id="ftc:DA46_1046"/>
<dbReference type="EMBL" id="JAAGJP010000028">
    <property type="protein sequence ID" value="NDS68431.1"/>
    <property type="molecule type" value="Genomic_DNA"/>
</dbReference>
<dbReference type="HOGENOM" id="CLU_170974_0_0_6"/>
<reference evidence="2" key="2">
    <citation type="submission" date="2020-02" db="EMBL/GenBank/DDBJ databases">
        <title>Using affinity propagation clustering for identifying bacterial clades and subclades with whole-genome sequences of Francisella tularensis.</title>
        <authorList>
            <person name="Homeier-Bachmann T."/>
            <person name="Abdel-Glil M.Y."/>
            <person name="Hackbart A."/>
            <person name="Hotzel H."/>
            <person name="Tomaso H."/>
        </authorList>
    </citation>
    <scope>NUCLEOTIDE SEQUENCE</scope>
    <source>
        <strain evidence="3">15T0085</strain>
        <strain evidence="2">17T1429</strain>
    </source>
</reference>
<protein>
    <recommendedName>
        <fullName evidence="4">Type II secretion system protein</fullName>
    </recommendedName>
</protein>
<dbReference type="KEGG" id="ftv:CH67_2102"/>
<evidence type="ECO:0000313" key="3">
    <source>
        <dbReference type="EMBL" id="NDS68431.1"/>
    </source>
</evidence>
<proteinExistence type="predicted"/>
<comment type="caution">
    <text evidence="2">The sequence shown here is derived from an EMBL/GenBank/DDBJ whole genome shotgun (WGS) entry which is preliminary data.</text>
</comment>
<gene>
    <name evidence="3" type="ORF">FWI86_05075</name>
    <name evidence="2" type="ORF">FWJ04_04270</name>
</gene>
<organism evidence="2">
    <name type="scientific">Francisella tularensis subsp. holarctica</name>
    <dbReference type="NCBI Taxonomy" id="119857"/>
    <lineage>
        <taxon>Bacteria</taxon>
        <taxon>Pseudomonadati</taxon>
        <taxon>Pseudomonadota</taxon>
        <taxon>Gammaproteobacteria</taxon>
        <taxon>Thiotrichales</taxon>
        <taxon>Francisellaceae</taxon>
        <taxon>Francisella</taxon>
    </lineage>
</organism>
<accession>A0A0B6DV56</accession>
<dbReference type="EMBL" id="JAAGKH010000025">
    <property type="protein sequence ID" value="NDR88891.1"/>
    <property type="molecule type" value="Genomic_DNA"/>
</dbReference>
<evidence type="ECO:0000313" key="2">
    <source>
        <dbReference type="EMBL" id="NDR88891.1"/>
    </source>
</evidence>
<dbReference type="InterPro" id="IPR012902">
    <property type="entry name" value="N_methyl_site"/>
</dbReference>
<sequence length="115" mass="12775">MKARFSSTSKQRGLSLVESLISSGLILFVLLSSFLVINSVITTSVTVEKKFQLSQQLDKKIVQYILTGRFNDMAVGNSDFLQAKSSNSNLVKFVGIDRNFGIRVSKEVIKYGTTF</sequence>
<dbReference type="AlphaFoldDB" id="A0A0B6DV56"/>
<reference evidence="2" key="1">
    <citation type="submission" date="2019-08" db="EMBL/GenBank/DDBJ databases">
        <authorList>
            <person name="Busch A."/>
        </authorList>
    </citation>
    <scope>NUCLEOTIDE SEQUENCE</scope>
    <source>
        <strain evidence="3">15T0085</strain>
        <strain evidence="2">17T1429</strain>
    </source>
</reference>
<dbReference type="RefSeq" id="WP_003017151.1">
    <property type="nucleotide sequence ID" value="NZ_CP009693.1"/>
</dbReference>
<feature type="transmembrane region" description="Helical" evidence="1">
    <location>
        <begin position="20"/>
        <end position="41"/>
    </location>
</feature>
<keyword evidence="1" id="KW-0472">Membrane</keyword>
<dbReference type="KEGG" id="ftz:CH68_1833"/>
<name>A0A0B6DV56_FRATU</name>
<dbReference type="PROSITE" id="PS00409">
    <property type="entry name" value="PROKAR_NTER_METHYL"/>
    <property type="match status" value="1"/>
</dbReference>
<evidence type="ECO:0000256" key="1">
    <source>
        <dbReference type="SAM" id="Phobius"/>
    </source>
</evidence>
<keyword evidence="1" id="KW-1133">Transmembrane helix</keyword>